<dbReference type="AlphaFoldDB" id="A0A1D1V7T8"/>
<dbReference type="STRING" id="947166.A0A1D1V7T8"/>
<dbReference type="InterPro" id="IPR015917">
    <property type="entry name" value="Pept_C14A"/>
</dbReference>
<dbReference type="GO" id="GO:0097169">
    <property type="term" value="C:AIM2 inflammasome complex"/>
    <property type="evidence" value="ECO:0007669"/>
    <property type="project" value="TreeGrafter"/>
</dbReference>
<evidence type="ECO:0000256" key="1">
    <source>
        <dbReference type="ARBA" id="ARBA00010134"/>
    </source>
</evidence>
<dbReference type="Gene3D" id="3.40.50.1460">
    <property type="match status" value="1"/>
</dbReference>
<dbReference type="PRINTS" id="PR00376">
    <property type="entry name" value="IL1BCENZYME"/>
</dbReference>
<reference evidence="6 7" key="1">
    <citation type="journal article" date="2016" name="Nat. Commun.">
        <title>Extremotolerant tardigrade genome and improved radiotolerance of human cultured cells by tardigrade-unique protein.</title>
        <authorList>
            <person name="Hashimoto T."/>
            <person name="Horikawa D.D."/>
            <person name="Saito Y."/>
            <person name="Kuwahara H."/>
            <person name="Kozuka-Hata H."/>
            <person name="Shin-I T."/>
            <person name="Minakuchi Y."/>
            <person name="Ohishi K."/>
            <person name="Motoyama A."/>
            <person name="Aizu T."/>
            <person name="Enomoto A."/>
            <person name="Kondo K."/>
            <person name="Tanaka S."/>
            <person name="Hara Y."/>
            <person name="Koshikawa S."/>
            <person name="Sagara H."/>
            <person name="Miura T."/>
            <person name="Yokobori S."/>
            <person name="Miyagawa K."/>
            <person name="Suzuki Y."/>
            <person name="Kubo T."/>
            <person name="Oyama M."/>
            <person name="Kohara Y."/>
            <person name="Fujiyama A."/>
            <person name="Arakawa K."/>
            <person name="Katayama T."/>
            <person name="Toyoda A."/>
            <person name="Kunieda T."/>
        </authorList>
    </citation>
    <scope>NUCLEOTIDE SEQUENCE [LARGE SCALE GENOMIC DNA]</scope>
    <source>
        <strain evidence="6 7">YOKOZUNA-1</strain>
    </source>
</reference>
<dbReference type="PROSITE" id="PS50208">
    <property type="entry name" value="CASPASE_P20"/>
    <property type="match status" value="1"/>
</dbReference>
<dbReference type="Proteomes" id="UP000186922">
    <property type="component" value="Unassembled WGS sequence"/>
</dbReference>
<dbReference type="GO" id="GO:0072557">
    <property type="term" value="C:IPAF inflammasome complex"/>
    <property type="evidence" value="ECO:0007669"/>
    <property type="project" value="TreeGrafter"/>
</dbReference>
<dbReference type="InterPro" id="IPR001309">
    <property type="entry name" value="Pept_C14_p20"/>
</dbReference>
<accession>A0A1D1V7T8</accession>
<evidence type="ECO:0000259" key="5">
    <source>
        <dbReference type="PROSITE" id="PS50208"/>
    </source>
</evidence>
<dbReference type="GO" id="GO:0004197">
    <property type="term" value="F:cysteine-type endopeptidase activity"/>
    <property type="evidence" value="ECO:0007669"/>
    <property type="project" value="InterPro"/>
</dbReference>
<feature type="domain" description="Caspase family p10" evidence="4">
    <location>
        <begin position="447"/>
        <end position="533"/>
    </location>
</feature>
<dbReference type="PROSITE" id="PS50207">
    <property type="entry name" value="CASPASE_P10"/>
    <property type="match status" value="1"/>
</dbReference>
<feature type="compositionally biased region" description="Low complexity" evidence="3">
    <location>
        <begin position="53"/>
        <end position="68"/>
    </location>
</feature>
<proteinExistence type="inferred from homology"/>
<comment type="caution">
    <text evidence="6">The sequence shown here is derived from an EMBL/GenBank/DDBJ whole genome shotgun (WGS) entry which is preliminary data.</text>
</comment>
<feature type="region of interest" description="Disordered" evidence="3">
    <location>
        <begin position="387"/>
        <end position="411"/>
    </location>
</feature>
<dbReference type="InterPro" id="IPR002138">
    <property type="entry name" value="Pept_C14_p10"/>
</dbReference>
<dbReference type="EMBL" id="BDGG01000004">
    <property type="protein sequence ID" value="GAU97714.1"/>
    <property type="molecule type" value="Genomic_DNA"/>
</dbReference>
<protein>
    <recommendedName>
        <fullName evidence="8">Caspase family p20 domain-containing protein</fullName>
    </recommendedName>
</protein>
<comment type="similarity">
    <text evidence="1 2">Belongs to the peptidase C14A family.</text>
</comment>
<evidence type="ECO:0000259" key="4">
    <source>
        <dbReference type="PROSITE" id="PS50207"/>
    </source>
</evidence>
<evidence type="ECO:0000313" key="6">
    <source>
        <dbReference type="EMBL" id="GAU97714.1"/>
    </source>
</evidence>
<evidence type="ECO:0000256" key="2">
    <source>
        <dbReference type="RuleBase" id="RU003971"/>
    </source>
</evidence>
<dbReference type="InterPro" id="IPR029030">
    <property type="entry name" value="Caspase-like_dom_sf"/>
</dbReference>
<feature type="domain" description="Caspase family p20" evidence="5">
    <location>
        <begin position="250"/>
        <end position="381"/>
    </location>
</feature>
<sequence>MDFDHEGLVESDAGHPEARIQRRYPWERQDSTGEVPAQAQRDDSSQQPPSPPVSSSSPESNENGSRSNGKTRADLTREETRRLNICMGNLTNWLMGSSCKTISVPRDLRTHVRELFIRNPAWMLKLEGEKGSRMLERLKDLHVISPQQMEIYQTQGIKSTPGDDFLDYLFRRGIRAVLNFTMVLYEEEKLEAVVSIVEHIAKRGYVPNETTSPEQRIAYLSESRMTPGDIHVKTGLYQGGSRTYPMKSRPRGYVLLINNEEFTHSGGAYGDRAGTHVDGDNLCALFVQLGFEIFEKRQFWNKTKTQMVQIVRDFAGSSIHHNADAVVVCILSHGTTKGRISGTDGEHVTDSEIEGYFGPNECKGLAGKPKIFLFVACRGGERDLGMKISQSSPASTDRLRESPPSLASSSAFADGSDVVADTLPSEMLTWSVQTDERGPRMRNNSGPQDKISNSVDFITVHSTVPDHLSLRHTKDGTFFVQEFVKVLAEEAHMYDFQTMLAEVNNRLGQLSHKGEMQTMVFSSTLRKNLFFNPGY</sequence>
<dbReference type="PANTHER" id="PTHR47901:SF3">
    <property type="entry name" value="CASPASE-1"/>
    <property type="match status" value="1"/>
</dbReference>
<dbReference type="OrthoDB" id="10004338at2759"/>
<dbReference type="PANTHER" id="PTHR47901">
    <property type="entry name" value="CASPASE RECRUITMENT DOMAIN-CONTAINING PROTEIN 18"/>
    <property type="match status" value="1"/>
</dbReference>
<evidence type="ECO:0008006" key="8">
    <source>
        <dbReference type="Google" id="ProtNLM"/>
    </source>
</evidence>
<dbReference type="GO" id="GO:0072559">
    <property type="term" value="C:NLRP3 inflammasome complex"/>
    <property type="evidence" value="ECO:0007669"/>
    <property type="project" value="TreeGrafter"/>
</dbReference>
<feature type="compositionally biased region" description="Basic and acidic residues" evidence="3">
    <location>
        <begin position="1"/>
        <end position="31"/>
    </location>
</feature>
<dbReference type="SUPFAM" id="SSF52129">
    <property type="entry name" value="Caspase-like"/>
    <property type="match status" value="1"/>
</dbReference>
<dbReference type="GO" id="GO:0006508">
    <property type="term" value="P:proteolysis"/>
    <property type="evidence" value="ECO:0007669"/>
    <property type="project" value="InterPro"/>
</dbReference>
<evidence type="ECO:0000256" key="3">
    <source>
        <dbReference type="SAM" id="MobiDB-lite"/>
    </source>
</evidence>
<evidence type="ECO:0000313" key="7">
    <source>
        <dbReference type="Proteomes" id="UP000186922"/>
    </source>
</evidence>
<dbReference type="InterPro" id="IPR011600">
    <property type="entry name" value="Pept_C14_caspase"/>
</dbReference>
<name>A0A1D1V7T8_RAMVA</name>
<feature type="region of interest" description="Disordered" evidence="3">
    <location>
        <begin position="1"/>
        <end position="77"/>
    </location>
</feature>
<dbReference type="Pfam" id="PF00656">
    <property type="entry name" value="Peptidase_C14"/>
    <property type="match status" value="1"/>
</dbReference>
<dbReference type="InterPro" id="IPR002398">
    <property type="entry name" value="Pept_C14"/>
</dbReference>
<dbReference type="SMART" id="SM00115">
    <property type="entry name" value="CASc"/>
    <property type="match status" value="1"/>
</dbReference>
<organism evidence="6 7">
    <name type="scientific">Ramazzottius varieornatus</name>
    <name type="common">Water bear</name>
    <name type="synonym">Tardigrade</name>
    <dbReference type="NCBI Taxonomy" id="947166"/>
    <lineage>
        <taxon>Eukaryota</taxon>
        <taxon>Metazoa</taxon>
        <taxon>Ecdysozoa</taxon>
        <taxon>Tardigrada</taxon>
        <taxon>Eutardigrada</taxon>
        <taxon>Parachela</taxon>
        <taxon>Hypsibioidea</taxon>
        <taxon>Ramazzottiidae</taxon>
        <taxon>Ramazzottius</taxon>
    </lineage>
</organism>
<gene>
    <name evidence="6" type="primary">RvY_08963</name>
    <name evidence="6" type="synonym">RvY_08963.1</name>
    <name evidence="6" type="ORF">RvY_08963-1</name>
</gene>
<feature type="compositionally biased region" description="Low complexity" evidence="3">
    <location>
        <begin position="402"/>
        <end position="411"/>
    </location>
</feature>
<keyword evidence="7" id="KW-1185">Reference proteome</keyword>